<comment type="caution">
    <text evidence="1">The sequence shown here is derived from an EMBL/GenBank/DDBJ whole genome shotgun (WGS) entry which is preliminary data.</text>
</comment>
<dbReference type="RefSeq" id="WP_394338912.1">
    <property type="nucleotide sequence ID" value="NZ_CP034145.1"/>
</dbReference>
<accession>A0A3M0DY43</accession>
<dbReference type="GO" id="GO:0097588">
    <property type="term" value="P:archaeal or bacterial-type flagellum-dependent cell motility"/>
    <property type="evidence" value="ECO:0007669"/>
    <property type="project" value="InterPro"/>
</dbReference>
<proteinExistence type="predicted"/>
<gene>
    <name evidence="1" type="ORF">ATH50_0089</name>
</gene>
<protein>
    <submittedName>
        <fullName evidence="1">Flagellar protein FlaF</fullName>
    </submittedName>
</protein>
<dbReference type="Pfam" id="PF01917">
    <property type="entry name" value="Flagellin_arch-type"/>
    <property type="match status" value="1"/>
</dbReference>
<keyword evidence="1" id="KW-0282">Flagellum</keyword>
<dbReference type="GeneID" id="38471205"/>
<dbReference type="GO" id="GO:0005198">
    <property type="term" value="F:structural molecule activity"/>
    <property type="evidence" value="ECO:0007669"/>
    <property type="project" value="InterPro"/>
</dbReference>
<evidence type="ECO:0000313" key="1">
    <source>
        <dbReference type="EMBL" id="RMB25006.1"/>
    </source>
</evidence>
<reference evidence="1 2" key="1">
    <citation type="journal article" date="2015" name="Stand. Genomic Sci.">
        <title>Genomic Encyclopedia of Bacterial and Archaeal Type Strains, Phase III: the genomes of soil and plant-associated and newly described type strains.</title>
        <authorList>
            <person name="Whitman W.B."/>
            <person name="Woyke T."/>
            <person name="Klenk H.P."/>
            <person name="Zhou Y."/>
            <person name="Lilburn T.G."/>
            <person name="Beck B.J."/>
            <person name="De Vos P."/>
            <person name="Vandamme P."/>
            <person name="Eisen J.A."/>
            <person name="Garrity G."/>
            <person name="Hugenholtz P."/>
            <person name="Kyrpides N.C."/>
        </authorList>
    </citation>
    <scope>NUCLEOTIDE SEQUENCE [LARGE SCALE GENOMIC DNA]</scope>
    <source>
        <strain evidence="1 2">CGMCC 1.10124</strain>
    </source>
</reference>
<dbReference type="InterPro" id="IPR002774">
    <property type="entry name" value="Flagellin_arc-type"/>
</dbReference>
<dbReference type="AlphaFoldDB" id="A0A3M0DY43"/>
<organism evidence="1 2">
    <name type="scientific">Haloplanus aerogenes</name>
    <dbReference type="NCBI Taxonomy" id="660522"/>
    <lineage>
        <taxon>Archaea</taxon>
        <taxon>Methanobacteriati</taxon>
        <taxon>Methanobacteriota</taxon>
        <taxon>Stenosarchaea group</taxon>
        <taxon>Halobacteria</taxon>
        <taxon>Halobacteriales</taxon>
        <taxon>Haloferacaceae</taxon>
        <taxon>Haloplanus</taxon>
    </lineage>
</organism>
<keyword evidence="1" id="KW-0966">Cell projection</keyword>
<evidence type="ECO:0000313" key="2">
    <source>
        <dbReference type="Proteomes" id="UP000277326"/>
    </source>
</evidence>
<name>A0A3M0DY43_9EURY</name>
<dbReference type="Proteomes" id="UP000277326">
    <property type="component" value="Unassembled WGS sequence"/>
</dbReference>
<dbReference type="PANTHER" id="PTHR42200:SF2">
    <property type="entry name" value="ARCHAEAL FLAGELLA-RELATED PROTEIN F"/>
    <property type="match status" value="1"/>
</dbReference>
<dbReference type="EMBL" id="REFS01000001">
    <property type="protein sequence ID" value="RMB25006.1"/>
    <property type="molecule type" value="Genomic_DNA"/>
</dbReference>
<sequence>MFPLGFSVSGSAAIVFVGIFLAFSTAYTASANGFERVSDANSAVDEEALERQNTALSVANATYDASNDTLVVDVVNEGTTTLSVNATDLLVDNTYRDDYAVRRVAGDNSTDLWLPGERLHLEVSTSTQPNRVKIVSGPGVAVTEVL</sequence>
<dbReference type="PANTHER" id="PTHR42200">
    <property type="entry name" value="ARCHAEAL FLAGELLA-RELATED PROTEIN F-RELATED"/>
    <property type="match status" value="1"/>
</dbReference>
<keyword evidence="1" id="KW-0969">Cilium</keyword>